<dbReference type="EMBL" id="LGRX02035881">
    <property type="protein sequence ID" value="KAK3232817.1"/>
    <property type="molecule type" value="Genomic_DNA"/>
</dbReference>
<evidence type="ECO:0000256" key="2">
    <source>
        <dbReference type="ARBA" id="ARBA00023242"/>
    </source>
</evidence>
<gene>
    <name evidence="5" type="ORF">CYMTET_56842</name>
</gene>
<evidence type="ECO:0000259" key="4">
    <source>
        <dbReference type="PROSITE" id="PS50013"/>
    </source>
</evidence>
<dbReference type="InterPro" id="IPR023780">
    <property type="entry name" value="Chromo_domain"/>
</dbReference>
<feature type="compositionally biased region" description="Basic and acidic residues" evidence="3">
    <location>
        <begin position="107"/>
        <end position="132"/>
    </location>
</feature>
<name>A0AAE0BAI8_9CHLO</name>
<dbReference type="Pfam" id="PF00385">
    <property type="entry name" value="Chromo"/>
    <property type="match status" value="1"/>
</dbReference>
<organism evidence="5 6">
    <name type="scientific">Cymbomonas tetramitiformis</name>
    <dbReference type="NCBI Taxonomy" id="36881"/>
    <lineage>
        <taxon>Eukaryota</taxon>
        <taxon>Viridiplantae</taxon>
        <taxon>Chlorophyta</taxon>
        <taxon>Pyramimonadophyceae</taxon>
        <taxon>Pyramimonadales</taxon>
        <taxon>Pyramimonadaceae</taxon>
        <taxon>Cymbomonas</taxon>
    </lineage>
</organism>
<evidence type="ECO:0000256" key="1">
    <source>
        <dbReference type="ARBA" id="ARBA00004123"/>
    </source>
</evidence>
<feature type="domain" description="Chromo" evidence="4">
    <location>
        <begin position="56"/>
        <end position="115"/>
    </location>
</feature>
<dbReference type="PROSITE" id="PS50013">
    <property type="entry name" value="CHROMO_2"/>
    <property type="match status" value="1"/>
</dbReference>
<proteinExistence type="predicted"/>
<accession>A0AAE0BAI8</accession>
<dbReference type="InterPro" id="IPR016197">
    <property type="entry name" value="Chromo-like_dom_sf"/>
</dbReference>
<dbReference type="Proteomes" id="UP001190700">
    <property type="component" value="Unassembled WGS sequence"/>
</dbReference>
<comment type="caution">
    <text evidence="5">The sequence shown here is derived from an EMBL/GenBank/DDBJ whole genome shotgun (WGS) entry which is preliminary data.</text>
</comment>
<dbReference type="SUPFAM" id="SSF54160">
    <property type="entry name" value="Chromo domain-like"/>
    <property type="match status" value="1"/>
</dbReference>
<dbReference type="InterPro" id="IPR051219">
    <property type="entry name" value="Heterochromatin_chromo-domain"/>
</dbReference>
<dbReference type="Gene3D" id="2.40.50.40">
    <property type="match status" value="1"/>
</dbReference>
<dbReference type="SMART" id="SM00298">
    <property type="entry name" value="CHROMO"/>
    <property type="match status" value="1"/>
</dbReference>
<feature type="region of interest" description="Disordered" evidence="3">
    <location>
        <begin position="103"/>
        <end position="132"/>
    </location>
</feature>
<dbReference type="CDD" id="cd00024">
    <property type="entry name" value="CD_CSD"/>
    <property type="match status" value="1"/>
</dbReference>
<dbReference type="GO" id="GO:0005634">
    <property type="term" value="C:nucleus"/>
    <property type="evidence" value="ECO:0007669"/>
    <property type="project" value="UniProtKB-SubCell"/>
</dbReference>
<protein>
    <recommendedName>
        <fullName evidence="4">Chromo domain-containing protein</fullName>
    </recommendedName>
</protein>
<sequence>MIHLDPDTRDGQTWSRQEKKEQLQYGTTLLAQGKGLVKRTQQNPFDPAGSDDFDYQQVHEILAERLSGAIPQWLIRWEGLSEHADTWEPIENLAGHEQDISNFRQRRKDEAAAEEAADKENKRRRQEEKEKAGEGIVSPLRFTYSFSCLNAVVHVFVFGLPCASDEGGKGTLEAFVPNMTDERRDELHKLITL</sequence>
<dbReference type="InterPro" id="IPR000953">
    <property type="entry name" value="Chromo/chromo_shadow_dom"/>
</dbReference>
<dbReference type="PANTHER" id="PTHR22812">
    <property type="entry name" value="CHROMOBOX PROTEIN"/>
    <property type="match status" value="1"/>
</dbReference>
<evidence type="ECO:0000313" key="5">
    <source>
        <dbReference type="EMBL" id="KAK3232817.1"/>
    </source>
</evidence>
<keyword evidence="6" id="KW-1185">Reference proteome</keyword>
<evidence type="ECO:0000256" key="3">
    <source>
        <dbReference type="SAM" id="MobiDB-lite"/>
    </source>
</evidence>
<evidence type="ECO:0000313" key="6">
    <source>
        <dbReference type="Proteomes" id="UP001190700"/>
    </source>
</evidence>
<dbReference type="AlphaFoldDB" id="A0AAE0BAI8"/>
<reference evidence="5 6" key="1">
    <citation type="journal article" date="2015" name="Genome Biol. Evol.">
        <title>Comparative Genomics of a Bacterivorous Green Alga Reveals Evolutionary Causalities and Consequences of Phago-Mixotrophic Mode of Nutrition.</title>
        <authorList>
            <person name="Burns J.A."/>
            <person name="Paasch A."/>
            <person name="Narechania A."/>
            <person name="Kim E."/>
        </authorList>
    </citation>
    <scope>NUCLEOTIDE SEQUENCE [LARGE SCALE GENOMIC DNA]</scope>
    <source>
        <strain evidence="5 6">PLY_AMNH</strain>
    </source>
</reference>
<comment type="subcellular location">
    <subcellularLocation>
        <location evidence="1">Nucleus</location>
    </subcellularLocation>
</comment>
<keyword evidence="2" id="KW-0539">Nucleus</keyword>